<keyword evidence="2" id="KW-1133">Transmembrane helix</keyword>
<evidence type="ECO:0000313" key="4">
    <source>
        <dbReference type="Proteomes" id="UP000326711"/>
    </source>
</evidence>
<protein>
    <submittedName>
        <fullName evidence="3">Uncharacterized protein</fullName>
    </submittedName>
</protein>
<feature type="transmembrane region" description="Helical" evidence="2">
    <location>
        <begin position="165"/>
        <end position="186"/>
    </location>
</feature>
<reference evidence="4" key="1">
    <citation type="submission" date="2019-10" db="EMBL/GenBank/DDBJ databases">
        <title>Complete genome sequence of Corynebacterium urogenitalis DSM 108747, isolated from the genital tract of a cow.</title>
        <authorList>
            <person name="Ruckert C."/>
            <person name="Ballas P."/>
            <person name="Wagener K."/>
            <person name="Drillich M."/>
            <person name="Kaempfer P."/>
            <person name="Busse H.-J."/>
            <person name="Ehling-Schulz M."/>
        </authorList>
    </citation>
    <scope>NUCLEOTIDE SEQUENCE [LARGE SCALE GENOMIC DNA]</scope>
    <source>
        <strain evidence="4">LMM 1652</strain>
    </source>
</reference>
<feature type="compositionally biased region" description="Gly residues" evidence="1">
    <location>
        <begin position="48"/>
        <end position="73"/>
    </location>
</feature>
<sequence>MSNPNNHNRGYDPRYDEQTRQFNPNHGGYPQQRGGYQQGQGYPQGQQGYQGGQSGYGGLGGHGGQGGHGGHGGPNQNWGQPQKSGLIAGRFEAKKVIINLIVLGVLSAAVTFAAVFIVDLIISQFAGYSSGGVGTAIVVGVIAGLVGVLAGLLYIPVVGTGNEHLYGLAIIALAVVAAVVWVLFGGLLDGDWSTLITLTGIVATAMTAYATRPRIEAADVRMRR</sequence>
<keyword evidence="2" id="KW-0812">Transmembrane</keyword>
<dbReference type="Proteomes" id="UP000326711">
    <property type="component" value="Chromosome"/>
</dbReference>
<feature type="compositionally biased region" description="Low complexity" evidence="1">
    <location>
        <begin position="26"/>
        <end position="47"/>
    </location>
</feature>
<feature type="compositionally biased region" description="Basic and acidic residues" evidence="1">
    <location>
        <begin position="9"/>
        <end position="19"/>
    </location>
</feature>
<feature type="transmembrane region" description="Helical" evidence="2">
    <location>
        <begin position="96"/>
        <end position="122"/>
    </location>
</feature>
<accession>A0A5J6Z564</accession>
<dbReference type="KEGG" id="cuo:CUROG_00425"/>
<gene>
    <name evidence="3" type="ORF">CUROG_00425</name>
</gene>
<name>A0A5J6Z564_9CORY</name>
<proteinExistence type="predicted"/>
<feature type="region of interest" description="Disordered" evidence="1">
    <location>
        <begin position="1"/>
        <end position="79"/>
    </location>
</feature>
<keyword evidence="2" id="KW-0472">Membrane</keyword>
<dbReference type="RefSeq" id="WP_151901993.1">
    <property type="nucleotide sequence ID" value="NZ_CP045032.1"/>
</dbReference>
<dbReference type="EMBL" id="CP045032">
    <property type="protein sequence ID" value="QFQ01491.1"/>
    <property type="molecule type" value="Genomic_DNA"/>
</dbReference>
<feature type="transmembrane region" description="Helical" evidence="2">
    <location>
        <begin position="134"/>
        <end position="158"/>
    </location>
</feature>
<organism evidence="3 4">
    <name type="scientific">Corynebacterium urogenitale</name>
    <dbReference type="NCBI Taxonomy" id="2487892"/>
    <lineage>
        <taxon>Bacteria</taxon>
        <taxon>Bacillati</taxon>
        <taxon>Actinomycetota</taxon>
        <taxon>Actinomycetes</taxon>
        <taxon>Mycobacteriales</taxon>
        <taxon>Corynebacteriaceae</taxon>
        <taxon>Corynebacterium</taxon>
    </lineage>
</organism>
<dbReference type="OrthoDB" id="4409501at2"/>
<feature type="transmembrane region" description="Helical" evidence="2">
    <location>
        <begin position="192"/>
        <end position="211"/>
    </location>
</feature>
<keyword evidence="4" id="KW-1185">Reference proteome</keyword>
<dbReference type="AlphaFoldDB" id="A0A5J6Z564"/>
<evidence type="ECO:0000313" key="3">
    <source>
        <dbReference type="EMBL" id="QFQ01491.1"/>
    </source>
</evidence>
<evidence type="ECO:0000256" key="1">
    <source>
        <dbReference type="SAM" id="MobiDB-lite"/>
    </source>
</evidence>
<evidence type="ECO:0000256" key="2">
    <source>
        <dbReference type="SAM" id="Phobius"/>
    </source>
</evidence>